<dbReference type="CDD" id="cd00336">
    <property type="entry name" value="Ribosomal_L22"/>
    <property type="match status" value="1"/>
</dbReference>
<dbReference type="EMBL" id="PNIN01000020">
    <property type="protein sequence ID" value="PMP72576.1"/>
    <property type="molecule type" value="Genomic_DNA"/>
</dbReference>
<comment type="similarity">
    <text evidence="1 7 8">Belongs to the universal ribosomal protein uL22 family.</text>
</comment>
<keyword evidence="3 7" id="KW-0694">RNA-binding</keyword>
<protein>
    <recommendedName>
        <fullName evidence="6 7">Large ribosomal subunit protein uL22</fullName>
    </recommendedName>
</protein>
<dbReference type="OMA" id="KRIQPRA"/>
<evidence type="ECO:0000256" key="9">
    <source>
        <dbReference type="RuleBase" id="RU004006"/>
    </source>
</evidence>
<comment type="subunit">
    <text evidence="7 9">Part of the 50S ribosomal subunit.</text>
</comment>
<evidence type="ECO:0000256" key="3">
    <source>
        <dbReference type="ARBA" id="ARBA00022884"/>
    </source>
</evidence>
<dbReference type="PANTHER" id="PTHR13501:SF8">
    <property type="entry name" value="LARGE RIBOSOMAL SUBUNIT PROTEIN UL22M"/>
    <property type="match status" value="1"/>
</dbReference>
<dbReference type="InterPro" id="IPR047867">
    <property type="entry name" value="Ribosomal_uL22_bac/org-type"/>
</dbReference>
<keyword evidence="5 7" id="KW-0687">Ribonucleoprotein</keyword>
<evidence type="ECO:0000256" key="10">
    <source>
        <dbReference type="RuleBase" id="RU004008"/>
    </source>
</evidence>
<organism evidence="11 12">
    <name type="scientific">Calditerrivibrio nitroreducens</name>
    <dbReference type="NCBI Taxonomy" id="477976"/>
    <lineage>
        <taxon>Bacteria</taxon>
        <taxon>Pseudomonadati</taxon>
        <taxon>Deferribacterota</taxon>
        <taxon>Deferribacteres</taxon>
        <taxon>Deferribacterales</taxon>
        <taxon>Calditerrivibrionaceae</taxon>
    </lineage>
</organism>
<dbReference type="GO" id="GO:0006412">
    <property type="term" value="P:translation"/>
    <property type="evidence" value="ECO:0007669"/>
    <property type="project" value="UniProtKB-UniRule"/>
</dbReference>
<keyword evidence="4 7" id="KW-0689">Ribosomal protein</keyword>
<dbReference type="SUPFAM" id="SSF54843">
    <property type="entry name" value="Ribosomal protein L22"/>
    <property type="match status" value="1"/>
</dbReference>
<evidence type="ECO:0000256" key="5">
    <source>
        <dbReference type="ARBA" id="ARBA00023274"/>
    </source>
</evidence>
<dbReference type="InterPro" id="IPR001063">
    <property type="entry name" value="Ribosomal_uL22"/>
</dbReference>
<evidence type="ECO:0000256" key="7">
    <source>
        <dbReference type="HAMAP-Rule" id="MF_01331"/>
    </source>
</evidence>
<dbReference type="NCBIfam" id="TIGR01044">
    <property type="entry name" value="rplV_bact"/>
    <property type="match status" value="1"/>
</dbReference>
<reference evidence="11 12" key="1">
    <citation type="submission" date="2018-01" db="EMBL/GenBank/DDBJ databases">
        <title>Metagenomic assembled genomes from two thermal pools in the Uzon Caldera, Kamchatka, Russia.</title>
        <authorList>
            <person name="Wilkins L."/>
            <person name="Ettinger C."/>
        </authorList>
    </citation>
    <scope>NUCLEOTIDE SEQUENCE [LARGE SCALE GENOMIC DNA]</scope>
    <source>
        <strain evidence="11">ZAV-05</strain>
    </source>
</reference>
<dbReference type="GO" id="GO:0003735">
    <property type="term" value="F:structural constituent of ribosome"/>
    <property type="evidence" value="ECO:0007669"/>
    <property type="project" value="InterPro"/>
</dbReference>
<evidence type="ECO:0000256" key="2">
    <source>
        <dbReference type="ARBA" id="ARBA00022730"/>
    </source>
</evidence>
<evidence type="ECO:0000256" key="4">
    <source>
        <dbReference type="ARBA" id="ARBA00022980"/>
    </source>
</evidence>
<evidence type="ECO:0000256" key="8">
    <source>
        <dbReference type="RuleBase" id="RU004005"/>
    </source>
</evidence>
<comment type="caution">
    <text evidence="11">The sequence shown here is derived from an EMBL/GenBank/DDBJ whole genome shotgun (WGS) entry which is preliminary data.</text>
</comment>
<evidence type="ECO:0000313" key="12">
    <source>
        <dbReference type="Proteomes" id="UP000242881"/>
    </source>
</evidence>
<accession>A0A2J6WQB5</accession>
<sequence length="110" mass="12379">MISKAVARYIRVSPRKARLVADLVRGKTVDEAMALLKFTTKKAAQEIYKTLKSAVANAEENKNVRNVSNLKLLEVKVDGGPFYKRYMPRAYGRASLIKRRTSHITVVLGE</sequence>
<keyword evidence="2 7" id="KW-0699">rRNA-binding</keyword>
<evidence type="ECO:0000256" key="1">
    <source>
        <dbReference type="ARBA" id="ARBA00009451"/>
    </source>
</evidence>
<dbReference type="Proteomes" id="UP000242881">
    <property type="component" value="Unassembled WGS sequence"/>
</dbReference>
<comment type="function">
    <text evidence="7 10">This protein binds specifically to 23S rRNA; its binding is stimulated by other ribosomal proteins, e.g., L4, L17, and L20. It is important during the early stages of 50S assembly. It makes multiple contacts with different domains of the 23S rRNA in the assembled 50S subunit and ribosome.</text>
</comment>
<dbReference type="PROSITE" id="PS00464">
    <property type="entry name" value="RIBOSOMAL_L22"/>
    <property type="match status" value="1"/>
</dbReference>
<dbReference type="HAMAP" id="MF_01331_B">
    <property type="entry name" value="Ribosomal_uL22_B"/>
    <property type="match status" value="1"/>
</dbReference>
<dbReference type="PANTHER" id="PTHR13501">
    <property type="entry name" value="CHLOROPLAST 50S RIBOSOMAL PROTEIN L22-RELATED"/>
    <property type="match status" value="1"/>
</dbReference>
<dbReference type="GO" id="GO:0022625">
    <property type="term" value="C:cytosolic large ribosomal subunit"/>
    <property type="evidence" value="ECO:0007669"/>
    <property type="project" value="TreeGrafter"/>
</dbReference>
<gene>
    <name evidence="7" type="primary">rplV</name>
    <name evidence="11" type="ORF">C0187_01270</name>
</gene>
<dbReference type="RefSeq" id="WP_013451621.1">
    <property type="nucleotide sequence ID" value="NZ_JBNAVA010000014.1"/>
</dbReference>
<dbReference type="GO" id="GO:0019843">
    <property type="term" value="F:rRNA binding"/>
    <property type="evidence" value="ECO:0007669"/>
    <property type="project" value="UniProtKB-UniRule"/>
</dbReference>
<dbReference type="Gene3D" id="3.90.470.10">
    <property type="entry name" value="Ribosomal protein L22/L17"/>
    <property type="match status" value="1"/>
</dbReference>
<dbReference type="InterPro" id="IPR036394">
    <property type="entry name" value="Ribosomal_uL22_sf"/>
</dbReference>
<evidence type="ECO:0000256" key="6">
    <source>
        <dbReference type="ARBA" id="ARBA00035207"/>
    </source>
</evidence>
<dbReference type="Pfam" id="PF00237">
    <property type="entry name" value="Ribosomal_L22"/>
    <property type="match status" value="1"/>
</dbReference>
<dbReference type="InterPro" id="IPR005727">
    <property type="entry name" value="Ribosomal_uL22_bac/chlpt-type"/>
</dbReference>
<dbReference type="InterPro" id="IPR018260">
    <property type="entry name" value="Ribosomal_uL22_CS"/>
</dbReference>
<evidence type="ECO:0000313" key="11">
    <source>
        <dbReference type="EMBL" id="PMP72576.1"/>
    </source>
</evidence>
<name>A0A2J6WQB5_9BACT</name>
<proteinExistence type="inferred from homology"/>
<comment type="function">
    <text evidence="7">The globular domain of the protein is located near the polypeptide exit tunnel on the outside of the subunit, while an extended beta-hairpin is found that lines the wall of the exit tunnel in the center of the 70S ribosome.</text>
</comment>
<dbReference type="AlphaFoldDB" id="A0A2J6WQB5"/>